<organism evidence="1 2">
    <name type="scientific">Sphaerodactylus townsendi</name>
    <dbReference type="NCBI Taxonomy" id="933632"/>
    <lineage>
        <taxon>Eukaryota</taxon>
        <taxon>Metazoa</taxon>
        <taxon>Chordata</taxon>
        <taxon>Craniata</taxon>
        <taxon>Vertebrata</taxon>
        <taxon>Euteleostomi</taxon>
        <taxon>Lepidosauria</taxon>
        <taxon>Squamata</taxon>
        <taxon>Bifurcata</taxon>
        <taxon>Gekkota</taxon>
        <taxon>Sphaerodactylidae</taxon>
        <taxon>Sphaerodactylus</taxon>
    </lineage>
</organism>
<dbReference type="EMBL" id="CM037618">
    <property type="protein sequence ID" value="KAH7998917.1"/>
    <property type="molecule type" value="Genomic_DNA"/>
</dbReference>
<gene>
    <name evidence="1" type="ORF">K3G42_002777</name>
</gene>
<accession>A0ACB8F181</accession>
<proteinExistence type="predicted"/>
<dbReference type="Proteomes" id="UP000827872">
    <property type="component" value="Linkage Group LG05"/>
</dbReference>
<evidence type="ECO:0000313" key="2">
    <source>
        <dbReference type="Proteomes" id="UP000827872"/>
    </source>
</evidence>
<reference evidence="1" key="1">
    <citation type="submission" date="2021-08" db="EMBL/GenBank/DDBJ databases">
        <title>The first chromosome-level gecko genome reveals the dynamic sex chromosomes of Neotropical dwarf geckos (Sphaerodactylidae: Sphaerodactylus).</title>
        <authorList>
            <person name="Pinto B.J."/>
            <person name="Keating S.E."/>
            <person name="Gamble T."/>
        </authorList>
    </citation>
    <scope>NUCLEOTIDE SEQUENCE</scope>
    <source>
        <strain evidence="1">TG3544</strain>
    </source>
</reference>
<name>A0ACB8F181_9SAUR</name>
<evidence type="ECO:0000313" key="1">
    <source>
        <dbReference type="EMBL" id="KAH7998917.1"/>
    </source>
</evidence>
<keyword evidence="2" id="KW-1185">Reference proteome</keyword>
<protein>
    <submittedName>
        <fullName evidence="1">Uncharacterized protein</fullName>
    </submittedName>
</protein>
<sequence>MLEIYDISPSWCSSTLPAFVNHAPPPPTFIIYIHWLLSLGGEEERHKSTITLADPPMLVSDTKNCEGNHRGEEGCSVGSEVMIFSQEQIIEFVCPRQVSF</sequence>
<comment type="caution">
    <text evidence="1">The sequence shown here is derived from an EMBL/GenBank/DDBJ whole genome shotgun (WGS) entry which is preliminary data.</text>
</comment>